<dbReference type="STRING" id="29524.SAMN02745171_01741"/>
<evidence type="ECO:0000313" key="2">
    <source>
        <dbReference type="Proteomes" id="UP000190121"/>
    </source>
</evidence>
<proteinExistence type="predicted"/>
<organism evidence="1 2">
    <name type="scientific">Porphyromonas circumdentaria</name>
    <dbReference type="NCBI Taxonomy" id="29524"/>
    <lineage>
        <taxon>Bacteria</taxon>
        <taxon>Pseudomonadati</taxon>
        <taxon>Bacteroidota</taxon>
        <taxon>Bacteroidia</taxon>
        <taxon>Bacteroidales</taxon>
        <taxon>Porphyromonadaceae</taxon>
        <taxon>Porphyromonas</taxon>
    </lineage>
</organism>
<protein>
    <recommendedName>
        <fullName evidence="3">Uracil DNA glycosylase superfamily protein</fullName>
    </recommendedName>
</protein>
<evidence type="ECO:0008006" key="3">
    <source>
        <dbReference type="Google" id="ProtNLM"/>
    </source>
</evidence>
<sequence>MEKELERWCHDVVDFCNPKAEQLNLDYYCFQSAMPTFEPELLVIGINPGGCGPFRKARTKDELSQGYNIYDVREGHICLDNLKMVHKLSRVFTTPLLQNTLATATTMNIYYFNTQNVQKMNSVLNQEIRMFCQQKLRELIHIVKPKHILFLCTELKELAAVGVTEIKNLGNYTKVGMFEGVKTLALPNPGFYRAYSYTNGEAMGKIITEYLNL</sequence>
<keyword evidence="2" id="KW-1185">Reference proteome</keyword>
<evidence type="ECO:0000313" key="1">
    <source>
        <dbReference type="EMBL" id="SKA00379.1"/>
    </source>
</evidence>
<gene>
    <name evidence="1" type="ORF">SAMN02745171_01741</name>
</gene>
<accession>A0A1T4Q9H3</accession>
<reference evidence="2" key="1">
    <citation type="submission" date="2017-02" db="EMBL/GenBank/DDBJ databases">
        <authorList>
            <person name="Varghese N."/>
            <person name="Submissions S."/>
        </authorList>
    </citation>
    <scope>NUCLEOTIDE SEQUENCE [LARGE SCALE GENOMIC DNA]</scope>
    <source>
        <strain evidence="2">ATCC 51356</strain>
    </source>
</reference>
<name>A0A1T4Q9H3_9PORP</name>
<dbReference type="AlphaFoldDB" id="A0A1T4Q9H3"/>
<dbReference type="Proteomes" id="UP000190121">
    <property type="component" value="Unassembled WGS sequence"/>
</dbReference>
<dbReference type="EMBL" id="FUXE01000031">
    <property type="protein sequence ID" value="SKA00379.1"/>
    <property type="molecule type" value="Genomic_DNA"/>
</dbReference>